<name>A0A4Y7SJA3_COPMI</name>
<dbReference type="Pfam" id="PF20152">
    <property type="entry name" value="DUF6534"/>
    <property type="match status" value="1"/>
</dbReference>
<proteinExistence type="predicted"/>
<feature type="transmembrane region" description="Helical" evidence="1">
    <location>
        <begin position="20"/>
        <end position="42"/>
    </location>
</feature>
<comment type="caution">
    <text evidence="3">The sequence shown here is derived from an EMBL/GenBank/DDBJ whole genome shotgun (WGS) entry which is preliminary data.</text>
</comment>
<dbReference type="AlphaFoldDB" id="A0A4Y7SJA3"/>
<feature type="domain" description="DUF6534" evidence="2">
    <location>
        <begin position="173"/>
        <end position="259"/>
    </location>
</feature>
<organism evidence="3 4">
    <name type="scientific">Coprinellus micaceus</name>
    <name type="common">Glistening ink-cap mushroom</name>
    <name type="synonym">Coprinus micaceus</name>
    <dbReference type="NCBI Taxonomy" id="71717"/>
    <lineage>
        <taxon>Eukaryota</taxon>
        <taxon>Fungi</taxon>
        <taxon>Dikarya</taxon>
        <taxon>Basidiomycota</taxon>
        <taxon>Agaricomycotina</taxon>
        <taxon>Agaricomycetes</taxon>
        <taxon>Agaricomycetidae</taxon>
        <taxon>Agaricales</taxon>
        <taxon>Agaricineae</taxon>
        <taxon>Psathyrellaceae</taxon>
        <taxon>Coprinellus</taxon>
    </lineage>
</organism>
<dbReference type="OrthoDB" id="2798516at2759"/>
<dbReference type="InterPro" id="IPR045339">
    <property type="entry name" value="DUF6534"/>
</dbReference>
<accession>A0A4Y7SJA3</accession>
<evidence type="ECO:0000313" key="4">
    <source>
        <dbReference type="Proteomes" id="UP000298030"/>
    </source>
</evidence>
<gene>
    <name evidence="3" type="ORF">FA13DRAFT_1800050</name>
</gene>
<keyword evidence="1" id="KW-0472">Membrane</keyword>
<feature type="transmembrane region" description="Helical" evidence="1">
    <location>
        <begin position="127"/>
        <end position="151"/>
    </location>
</feature>
<reference evidence="3 4" key="1">
    <citation type="journal article" date="2019" name="Nat. Ecol. Evol.">
        <title>Megaphylogeny resolves global patterns of mushroom evolution.</title>
        <authorList>
            <person name="Varga T."/>
            <person name="Krizsan K."/>
            <person name="Foldi C."/>
            <person name="Dima B."/>
            <person name="Sanchez-Garcia M."/>
            <person name="Sanchez-Ramirez S."/>
            <person name="Szollosi G.J."/>
            <person name="Szarkandi J.G."/>
            <person name="Papp V."/>
            <person name="Albert L."/>
            <person name="Andreopoulos W."/>
            <person name="Angelini C."/>
            <person name="Antonin V."/>
            <person name="Barry K.W."/>
            <person name="Bougher N.L."/>
            <person name="Buchanan P."/>
            <person name="Buyck B."/>
            <person name="Bense V."/>
            <person name="Catcheside P."/>
            <person name="Chovatia M."/>
            <person name="Cooper J."/>
            <person name="Damon W."/>
            <person name="Desjardin D."/>
            <person name="Finy P."/>
            <person name="Geml J."/>
            <person name="Haridas S."/>
            <person name="Hughes K."/>
            <person name="Justo A."/>
            <person name="Karasinski D."/>
            <person name="Kautmanova I."/>
            <person name="Kiss B."/>
            <person name="Kocsube S."/>
            <person name="Kotiranta H."/>
            <person name="LaButti K.M."/>
            <person name="Lechner B.E."/>
            <person name="Liimatainen K."/>
            <person name="Lipzen A."/>
            <person name="Lukacs Z."/>
            <person name="Mihaltcheva S."/>
            <person name="Morgado L.N."/>
            <person name="Niskanen T."/>
            <person name="Noordeloos M.E."/>
            <person name="Ohm R.A."/>
            <person name="Ortiz-Santana B."/>
            <person name="Ovrebo C."/>
            <person name="Racz N."/>
            <person name="Riley R."/>
            <person name="Savchenko A."/>
            <person name="Shiryaev A."/>
            <person name="Soop K."/>
            <person name="Spirin V."/>
            <person name="Szebenyi C."/>
            <person name="Tomsovsky M."/>
            <person name="Tulloss R.E."/>
            <person name="Uehling J."/>
            <person name="Grigoriev I.V."/>
            <person name="Vagvolgyi C."/>
            <person name="Papp T."/>
            <person name="Martin F.M."/>
            <person name="Miettinen O."/>
            <person name="Hibbett D.S."/>
            <person name="Nagy L.G."/>
        </authorList>
    </citation>
    <scope>NUCLEOTIDE SEQUENCE [LARGE SCALE GENOMIC DNA]</scope>
    <source>
        <strain evidence="3 4">FP101781</strain>
    </source>
</reference>
<evidence type="ECO:0000313" key="3">
    <source>
        <dbReference type="EMBL" id="TEB21309.1"/>
    </source>
</evidence>
<dbReference type="Proteomes" id="UP000298030">
    <property type="component" value="Unassembled WGS sequence"/>
</dbReference>
<protein>
    <recommendedName>
        <fullName evidence="2">DUF6534 domain-containing protein</fullName>
    </recommendedName>
</protein>
<feature type="transmembrane region" description="Helical" evidence="1">
    <location>
        <begin position="236"/>
        <end position="257"/>
    </location>
</feature>
<sequence>MAPLLTSLADPTLDNTIGAAYLGVIGAAFLFGVTTLQLSSYYHSYPKDPVFQKVAVAVLWLLDAFHLALTIHGVYRYTITGFGNLFGLLVIEWSIQLQVLINVIVIVMVHCLYALRVWKLSGYHRGVLGYISVSIVIAGFTLGLFLAVKVFKAKLFSDLDDMAWVIAAALGTSTAIDFFIAGAMCWYLYKSRSVGSRLNSRIDVVMQYTLGSGLLTSACSLAAMFTYLLLPNTFVFLGLEFMLTEFYVASFLAMLNARERKVKSARSYTDETIDCNSLAKQAPVSSGLGWGSSPIAANICLTSQLPNLKFGSSHVSQPSDATVAV</sequence>
<feature type="transmembrane region" description="Helical" evidence="1">
    <location>
        <begin position="54"/>
        <end position="75"/>
    </location>
</feature>
<dbReference type="PANTHER" id="PTHR40465:SF1">
    <property type="entry name" value="DUF6534 DOMAIN-CONTAINING PROTEIN"/>
    <property type="match status" value="1"/>
</dbReference>
<keyword evidence="1" id="KW-1133">Transmembrane helix</keyword>
<dbReference type="EMBL" id="QPFP01000115">
    <property type="protein sequence ID" value="TEB21309.1"/>
    <property type="molecule type" value="Genomic_DNA"/>
</dbReference>
<dbReference type="PANTHER" id="PTHR40465">
    <property type="entry name" value="CHROMOSOME 1, WHOLE GENOME SHOTGUN SEQUENCE"/>
    <property type="match status" value="1"/>
</dbReference>
<feature type="transmembrane region" description="Helical" evidence="1">
    <location>
        <begin position="95"/>
        <end position="115"/>
    </location>
</feature>
<evidence type="ECO:0000256" key="1">
    <source>
        <dbReference type="SAM" id="Phobius"/>
    </source>
</evidence>
<feature type="transmembrane region" description="Helical" evidence="1">
    <location>
        <begin position="210"/>
        <end position="230"/>
    </location>
</feature>
<evidence type="ECO:0000259" key="2">
    <source>
        <dbReference type="Pfam" id="PF20152"/>
    </source>
</evidence>
<feature type="transmembrane region" description="Helical" evidence="1">
    <location>
        <begin position="163"/>
        <end position="189"/>
    </location>
</feature>
<keyword evidence="1" id="KW-0812">Transmembrane</keyword>
<keyword evidence="4" id="KW-1185">Reference proteome</keyword>